<dbReference type="SMART" id="SM00360">
    <property type="entry name" value="RRM"/>
    <property type="match status" value="1"/>
</dbReference>
<dbReference type="Gene3D" id="3.30.70.330">
    <property type="match status" value="1"/>
</dbReference>
<evidence type="ECO:0000256" key="11">
    <source>
        <dbReference type="SAM" id="Coils"/>
    </source>
</evidence>
<feature type="compositionally biased region" description="Basic and acidic residues" evidence="12">
    <location>
        <begin position="1069"/>
        <end position="1100"/>
    </location>
</feature>
<feature type="compositionally biased region" description="Acidic residues" evidence="12">
    <location>
        <begin position="809"/>
        <end position="825"/>
    </location>
</feature>
<dbReference type="InterPro" id="IPR034353">
    <property type="entry name" value="ABT1/ESF2_RRM"/>
</dbReference>
<evidence type="ECO:0000256" key="1">
    <source>
        <dbReference type="ARBA" id="ARBA00004604"/>
    </source>
</evidence>
<keyword evidence="7" id="KW-0503">Monooxygenase</keyword>
<name>A0A4S8XM03_AURPU</name>
<evidence type="ECO:0000256" key="6">
    <source>
        <dbReference type="ARBA" id="ARBA00023002"/>
    </source>
</evidence>
<feature type="coiled-coil region" evidence="11">
    <location>
        <begin position="1011"/>
        <end position="1038"/>
    </location>
</feature>
<comment type="caution">
    <text evidence="14">The sequence shown here is derived from an EMBL/GenBank/DDBJ whole genome shotgun (WGS) entry which is preliminary data.</text>
</comment>
<dbReference type="Pfam" id="PF00076">
    <property type="entry name" value="RRM_1"/>
    <property type="match status" value="1"/>
</dbReference>
<dbReference type="SUPFAM" id="SSF54928">
    <property type="entry name" value="RNA-binding domain, RBD"/>
    <property type="match status" value="1"/>
</dbReference>
<feature type="compositionally biased region" description="Low complexity" evidence="12">
    <location>
        <begin position="637"/>
        <end position="657"/>
    </location>
</feature>
<evidence type="ECO:0000259" key="13">
    <source>
        <dbReference type="PROSITE" id="PS50102"/>
    </source>
</evidence>
<feature type="compositionally biased region" description="Acidic residues" evidence="12">
    <location>
        <begin position="848"/>
        <end position="873"/>
    </location>
</feature>
<protein>
    <recommendedName>
        <fullName evidence="9">18S rRNA factor 2</fullName>
    </recommendedName>
</protein>
<evidence type="ECO:0000313" key="15">
    <source>
        <dbReference type="Proteomes" id="UP000310687"/>
    </source>
</evidence>
<keyword evidence="6" id="KW-0560">Oxidoreductase</keyword>
<keyword evidence="5" id="KW-0274">FAD</keyword>
<dbReference type="PANTHER" id="PTHR13789:SF317">
    <property type="entry name" value="FAD-BINDING DOMAIN-CONTAINING PROTEIN-RELATED"/>
    <property type="match status" value="1"/>
</dbReference>
<dbReference type="SUPFAM" id="SSF51905">
    <property type="entry name" value="FAD/NAD(P)-binding domain"/>
    <property type="match status" value="1"/>
</dbReference>
<dbReference type="PROSITE" id="PS50102">
    <property type="entry name" value="RRM"/>
    <property type="match status" value="1"/>
</dbReference>
<dbReference type="InterPro" id="IPR012677">
    <property type="entry name" value="Nucleotide-bd_a/b_plait_sf"/>
</dbReference>
<dbReference type="InterPro" id="IPR000504">
    <property type="entry name" value="RRM_dom"/>
</dbReference>
<sequence length="1107" mass="123070">MAVDMEQQPLRVTIIGAGIAGLTAALALRKQGHVVTEWYLVHRVDLHNKLKSESTSTSRPGVPVKLHLACKVSDIDISNASVTLEDGQTFEGDVLLGADGLHSFTRKLISGDIKPYAVGKSAMRWLVPKETLLADPRTDRVSIETPGAFVEWSAPDRRLVAYPCSDDKIMNMCAFAPSSEFQDPDSIGEDAYNTSGNRDLMLRAFKDFCPAVHAAMENSGDSLKIWDMYDMKTLPKWCDGPSAIIGDAAHPFQPYMGQGGAMAIEDAISVAVLLPLGTTIQQIPERLRLYEKCRKERNELVLMYTRMNGRDEGDDSVRRMTAKDLVDCMTMCVMHNERTSSMEALSKATAIAVFYRPTHLTHAWQHFQSTMSNPYPNESASSIYTHLRTLSNTIGDLGDLVSSLQFSASITEFTDPTMPSSGPPGSLRRRFLRIISFGRYSSHSADDTEPLNKTYDTGRRHSAPPNLNIDTNRPSTSRNASAIVHSSPQSSDSAQTTIHHEVLETAVPFMEAFRKQHPVHYAIAPDFDTTTETETEEEREQEPRNSSPRPLTRLQNRRHDFDGVDPAHVGHIYCDNCGGYWEYNHIYCPRCAGRTLRHDYGIGGQEPATTNDAETGESTWDNHVDGPIAGTVEESWATTTTSAADTSTSSEVHTSSKSYREPTPDARAEPSSAADPSLRHVHPVIDICCRGVPYLEMAPHCCCAQPCTHDIAPAGVRFSEARVRTQPCCTSCLPITAAVVFGGPVPAIPAFVFCGIEKKSSLKRRRKFRKRNEFLDHELSDEEDVGYNSEDQEESRGARSIKRRRVDQGSDDDSQADFDEEDEEALDKTSAIAAKPAPPAASKGRFELDDEDADDFVPEDDDEDDNDNLEDATDATTTKEKTVKPLTQKQLLKSQKAAKKTGVIYISRIPPFMKPATLKHYLTPYGEIGRVFLTPEDPVAQKQRVRNGGNKKKSFTDGWVEFINKKDAKAAAETLNGNIIGGKKGNFYHDDMWNMKYLTGFKWSHLTEQIANENAERAARLRAEVARTRRENKSFVEDVERSKMLEGMRAKKAAQADRAGAAPAKPVGRVRELTRDFKQNEVKSKRIKDSSKSEQSEDVQRVLSKIF</sequence>
<organism evidence="14 15">
    <name type="scientific">Aureobasidium pullulans</name>
    <name type="common">Black yeast</name>
    <name type="synonym">Pullularia pullulans</name>
    <dbReference type="NCBI Taxonomy" id="5580"/>
    <lineage>
        <taxon>Eukaryota</taxon>
        <taxon>Fungi</taxon>
        <taxon>Dikarya</taxon>
        <taxon>Ascomycota</taxon>
        <taxon>Pezizomycotina</taxon>
        <taxon>Dothideomycetes</taxon>
        <taxon>Dothideomycetidae</taxon>
        <taxon>Dothideales</taxon>
        <taxon>Saccotheciaceae</taxon>
        <taxon>Aureobasidium</taxon>
    </lineage>
</organism>
<dbReference type="InterPro" id="IPR036188">
    <property type="entry name" value="FAD/NAD-bd_sf"/>
</dbReference>
<dbReference type="PANTHER" id="PTHR13789">
    <property type="entry name" value="MONOOXYGENASE"/>
    <property type="match status" value="1"/>
</dbReference>
<dbReference type="EMBL" id="QZAL01000105">
    <property type="protein sequence ID" value="THW38477.1"/>
    <property type="molecule type" value="Genomic_DNA"/>
</dbReference>
<feature type="compositionally biased region" description="Acidic residues" evidence="12">
    <location>
        <begin position="529"/>
        <end position="540"/>
    </location>
</feature>
<evidence type="ECO:0000256" key="5">
    <source>
        <dbReference type="ARBA" id="ARBA00022827"/>
    </source>
</evidence>
<evidence type="ECO:0000256" key="2">
    <source>
        <dbReference type="ARBA" id="ARBA00005819"/>
    </source>
</evidence>
<evidence type="ECO:0000256" key="4">
    <source>
        <dbReference type="ARBA" id="ARBA00022630"/>
    </source>
</evidence>
<comment type="similarity">
    <text evidence="2">Belongs to the ESF2/ABP1 family.</text>
</comment>
<feature type="region of interest" description="Disordered" evidence="12">
    <location>
        <begin position="525"/>
        <end position="556"/>
    </location>
</feature>
<dbReference type="GO" id="GO:0071949">
    <property type="term" value="F:FAD binding"/>
    <property type="evidence" value="ECO:0007669"/>
    <property type="project" value="InterPro"/>
</dbReference>
<keyword evidence="4" id="KW-0285">Flavoprotein</keyword>
<proteinExistence type="inferred from homology"/>
<dbReference type="InterPro" id="IPR050493">
    <property type="entry name" value="FAD-dep_Monooxygenase_BioMet"/>
</dbReference>
<accession>A0A4S8XM03</accession>
<comment type="similarity">
    <text evidence="3">Belongs to the paxM FAD-dependent monooxygenase family.</text>
</comment>
<feature type="compositionally biased region" description="Basic and acidic residues" evidence="12">
    <location>
        <begin position="658"/>
        <end position="668"/>
    </location>
</feature>
<evidence type="ECO:0000256" key="3">
    <source>
        <dbReference type="ARBA" id="ARBA00007992"/>
    </source>
</evidence>
<keyword evidence="10" id="KW-0694">RNA-binding</keyword>
<feature type="domain" description="RRM" evidence="13">
    <location>
        <begin position="902"/>
        <end position="984"/>
    </location>
</feature>
<dbReference type="GO" id="GO:0005730">
    <property type="term" value="C:nucleolus"/>
    <property type="evidence" value="ECO:0007669"/>
    <property type="project" value="UniProtKB-SubCell"/>
</dbReference>
<gene>
    <name evidence="14" type="ORF">D6D22_06746</name>
</gene>
<dbReference type="Proteomes" id="UP000310687">
    <property type="component" value="Unassembled WGS sequence"/>
</dbReference>
<dbReference type="GO" id="GO:0004497">
    <property type="term" value="F:monooxygenase activity"/>
    <property type="evidence" value="ECO:0007669"/>
    <property type="project" value="UniProtKB-KW"/>
</dbReference>
<dbReference type="SUPFAM" id="SSF54373">
    <property type="entry name" value="FAD-linked reductases, C-terminal domain"/>
    <property type="match status" value="1"/>
</dbReference>
<dbReference type="InterPro" id="IPR002938">
    <property type="entry name" value="FAD-bd"/>
</dbReference>
<feature type="region of interest" description="Disordered" evidence="12">
    <location>
        <begin position="1050"/>
        <end position="1107"/>
    </location>
</feature>
<feature type="compositionally biased region" description="Low complexity" evidence="12">
    <location>
        <begin position="1056"/>
        <end position="1065"/>
    </location>
</feature>
<dbReference type="AlphaFoldDB" id="A0A4S8XM03"/>
<evidence type="ECO:0000256" key="10">
    <source>
        <dbReference type="PROSITE-ProRule" id="PRU00176"/>
    </source>
</evidence>
<feature type="region of interest" description="Disordered" evidence="12">
    <location>
        <begin position="781"/>
        <end position="884"/>
    </location>
</feature>
<dbReference type="CDD" id="cd12263">
    <property type="entry name" value="RRM_ABT1_like"/>
    <property type="match status" value="1"/>
</dbReference>
<evidence type="ECO:0000313" key="14">
    <source>
        <dbReference type="EMBL" id="THW38477.1"/>
    </source>
</evidence>
<reference evidence="14 15" key="1">
    <citation type="submission" date="2018-10" db="EMBL/GenBank/DDBJ databases">
        <title>Fifty Aureobasidium pullulans genomes reveal a recombining polyextremotolerant generalist.</title>
        <authorList>
            <person name="Gostincar C."/>
            <person name="Turk M."/>
            <person name="Zajc J."/>
            <person name="Gunde-Cimerman N."/>
        </authorList>
    </citation>
    <scope>NUCLEOTIDE SEQUENCE [LARGE SCALE GENOMIC DNA]</scope>
    <source>
        <strain evidence="14 15">EXF-11013</strain>
    </source>
</reference>
<feature type="compositionally biased region" description="Acidic residues" evidence="12">
    <location>
        <begin position="781"/>
        <end position="793"/>
    </location>
</feature>
<evidence type="ECO:0000256" key="7">
    <source>
        <dbReference type="ARBA" id="ARBA00023033"/>
    </source>
</evidence>
<dbReference type="Gene3D" id="3.50.50.60">
    <property type="entry name" value="FAD/NAD(P)-binding domain"/>
    <property type="match status" value="2"/>
</dbReference>
<dbReference type="InterPro" id="IPR035979">
    <property type="entry name" value="RBD_domain_sf"/>
</dbReference>
<evidence type="ECO:0000256" key="8">
    <source>
        <dbReference type="ARBA" id="ARBA00025024"/>
    </source>
</evidence>
<dbReference type="Pfam" id="PF01494">
    <property type="entry name" value="FAD_binding_3"/>
    <property type="match status" value="1"/>
</dbReference>
<feature type="region of interest" description="Disordered" evidence="12">
    <location>
        <begin position="443"/>
        <end position="494"/>
    </location>
</feature>
<comment type="subcellular location">
    <subcellularLocation>
        <location evidence="1">Nucleus</location>
        <location evidence="1">Nucleolus</location>
    </subcellularLocation>
</comment>
<feature type="compositionally biased region" description="Polar residues" evidence="12">
    <location>
        <begin position="468"/>
        <end position="494"/>
    </location>
</feature>
<feature type="region of interest" description="Disordered" evidence="12">
    <location>
        <begin position="637"/>
        <end position="676"/>
    </location>
</feature>
<evidence type="ECO:0000256" key="12">
    <source>
        <dbReference type="SAM" id="MobiDB-lite"/>
    </source>
</evidence>
<keyword evidence="11" id="KW-0175">Coiled coil</keyword>
<evidence type="ECO:0000256" key="9">
    <source>
        <dbReference type="ARBA" id="ARBA00032634"/>
    </source>
</evidence>
<dbReference type="GO" id="GO:0003723">
    <property type="term" value="F:RNA binding"/>
    <property type="evidence" value="ECO:0007669"/>
    <property type="project" value="UniProtKB-UniRule"/>
</dbReference>
<comment type="function">
    <text evidence="8">Involved in the small subunit (SSU) processome assembly and function, and in the 18S rRNA synthesis. Required for the early cleavages at sites A0, A1 and A2.</text>
</comment>